<dbReference type="SUPFAM" id="SSF53335">
    <property type="entry name" value="S-adenosyl-L-methionine-dependent methyltransferases"/>
    <property type="match status" value="1"/>
</dbReference>
<dbReference type="PANTHER" id="PTHR43591:SF24">
    <property type="entry name" value="2-METHOXY-6-POLYPRENYL-1,4-BENZOQUINOL METHYLASE, MITOCHONDRIAL"/>
    <property type="match status" value="1"/>
</dbReference>
<keyword evidence="2" id="KW-0489">Methyltransferase</keyword>
<protein>
    <submittedName>
        <fullName evidence="2">Methyltransferase domain-containing protein</fullName>
    </submittedName>
</protein>
<comment type="caution">
    <text evidence="2">The sequence shown here is derived from an EMBL/GenBank/DDBJ whole genome shotgun (WGS) entry which is preliminary data.</text>
</comment>
<dbReference type="GO" id="GO:0008168">
    <property type="term" value="F:methyltransferase activity"/>
    <property type="evidence" value="ECO:0007669"/>
    <property type="project" value="UniProtKB-KW"/>
</dbReference>
<evidence type="ECO:0000313" key="2">
    <source>
        <dbReference type="EMBL" id="NKX50211.1"/>
    </source>
</evidence>
<dbReference type="CDD" id="cd02440">
    <property type="entry name" value="AdoMet_MTases"/>
    <property type="match status" value="1"/>
</dbReference>
<evidence type="ECO:0000259" key="1">
    <source>
        <dbReference type="Pfam" id="PF13649"/>
    </source>
</evidence>
<dbReference type="InterPro" id="IPR041698">
    <property type="entry name" value="Methyltransf_25"/>
</dbReference>
<keyword evidence="2" id="KW-0808">Transferase</keyword>
<reference evidence="2 3" key="1">
    <citation type="submission" date="2020-04" db="EMBL/GenBank/DDBJ databases">
        <authorList>
            <person name="Liu S."/>
        </authorList>
    </citation>
    <scope>NUCLEOTIDE SEQUENCE [LARGE SCALE GENOMIC DNA]</scope>
    <source>
        <strain evidence="2 3">CGMCC 1.15091</strain>
    </source>
</reference>
<dbReference type="EMBL" id="JAAZSR010000071">
    <property type="protein sequence ID" value="NKX50211.1"/>
    <property type="molecule type" value="Genomic_DNA"/>
</dbReference>
<dbReference type="PANTHER" id="PTHR43591">
    <property type="entry name" value="METHYLTRANSFERASE"/>
    <property type="match status" value="1"/>
</dbReference>
<dbReference type="InterPro" id="IPR029063">
    <property type="entry name" value="SAM-dependent_MTases_sf"/>
</dbReference>
<keyword evidence="3" id="KW-1185">Reference proteome</keyword>
<accession>A0ABX1JN85</accession>
<evidence type="ECO:0000313" key="3">
    <source>
        <dbReference type="Proteomes" id="UP000523795"/>
    </source>
</evidence>
<dbReference type="GO" id="GO:0032259">
    <property type="term" value="P:methylation"/>
    <property type="evidence" value="ECO:0007669"/>
    <property type="project" value="UniProtKB-KW"/>
</dbReference>
<feature type="domain" description="Methyltransferase" evidence="1">
    <location>
        <begin position="21"/>
        <end position="109"/>
    </location>
</feature>
<proteinExistence type="predicted"/>
<dbReference type="Pfam" id="PF13649">
    <property type="entry name" value="Methyltransf_25"/>
    <property type="match status" value="1"/>
</dbReference>
<dbReference type="Gene3D" id="3.40.50.150">
    <property type="entry name" value="Vaccinia Virus protein VP39"/>
    <property type="match status" value="1"/>
</dbReference>
<organism evidence="2 3">
    <name type="scientific">Arthrobacter deserti</name>
    <dbReference type="NCBI Taxonomy" id="1742687"/>
    <lineage>
        <taxon>Bacteria</taxon>
        <taxon>Bacillati</taxon>
        <taxon>Actinomycetota</taxon>
        <taxon>Actinomycetes</taxon>
        <taxon>Micrococcales</taxon>
        <taxon>Micrococcaceae</taxon>
        <taxon>Arthrobacter</taxon>
    </lineage>
</organism>
<gene>
    <name evidence="2" type="ORF">HER39_06435</name>
</gene>
<name>A0ABX1JN85_9MICC</name>
<dbReference type="Proteomes" id="UP000523795">
    <property type="component" value="Unassembled WGS sequence"/>
</dbReference>
<sequence>MFAEWARLLVHEAGIRSGQRVLDVACGTGIVARTAAELTGDDATAGVDLNDAMLAVARRVRPRIRWYQADAAALPFRDRSFSAVLCQMALMFFPDPAAALREMGRVAENGATVAVVVPGRLEDQPAYGPFVRLAVGCAGSRAAEVLGTYWACGDAGRLRALAAGAGLQVQSLRTHVATARYDSPEDFVTVEVESTPLAECLSAQEYSAIRAGVRDVLLPYAGAGGSVDVPLQGHILIASAGR</sequence>